<dbReference type="Gramene" id="RZC75067">
    <property type="protein sequence ID" value="RZC75067"/>
    <property type="gene ID" value="C5167_050539"/>
</dbReference>
<keyword evidence="1 3" id="KW-0853">WD repeat</keyword>
<dbReference type="Pfam" id="PF00400">
    <property type="entry name" value="WD40"/>
    <property type="match status" value="2"/>
</dbReference>
<dbReference type="InterPro" id="IPR001680">
    <property type="entry name" value="WD40_rpt"/>
</dbReference>
<evidence type="ECO:0000256" key="1">
    <source>
        <dbReference type="ARBA" id="ARBA00022574"/>
    </source>
</evidence>
<accession>A0A4Y7KQG2</accession>
<dbReference type="SMART" id="SM00320">
    <property type="entry name" value="WD40"/>
    <property type="match status" value="4"/>
</dbReference>
<dbReference type="InterPro" id="IPR019775">
    <property type="entry name" value="WD40_repeat_CS"/>
</dbReference>
<dbReference type="PROSITE" id="PS50294">
    <property type="entry name" value="WD_REPEATS_REGION"/>
    <property type="match status" value="1"/>
</dbReference>
<evidence type="ECO:0000256" key="3">
    <source>
        <dbReference type="PROSITE-ProRule" id="PRU00221"/>
    </source>
</evidence>
<name>A0A4Y7KQG2_PAPSO</name>
<evidence type="ECO:0000256" key="2">
    <source>
        <dbReference type="ARBA" id="ARBA00022737"/>
    </source>
</evidence>
<evidence type="ECO:0000313" key="4">
    <source>
        <dbReference type="EMBL" id="RZC75067.1"/>
    </source>
</evidence>
<organism evidence="4 5">
    <name type="scientific">Papaver somniferum</name>
    <name type="common">Opium poppy</name>
    <dbReference type="NCBI Taxonomy" id="3469"/>
    <lineage>
        <taxon>Eukaryota</taxon>
        <taxon>Viridiplantae</taxon>
        <taxon>Streptophyta</taxon>
        <taxon>Embryophyta</taxon>
        <taxon>Tracheophyta</taxon>
        <taxon>Spermatophyta</taxon>
        <taxon>Magnoliopsida</taxon>
        <taxon>Ranunculales</taxon>
        <taxon>Papaveraceae</taxon>
        <taxon>Papaveroideae</taxon>
        <taxon>Papaver</taxon>
    </lineage>
</organism>
<dbReference type="EMBL" id="CM010722">
    <property type="protein sequence ID" value="RZC75067.1"/>
    <property type="molecule type" value="Genomic_DNA"/>
</dbReference>
<evidence type="ECO:0000313" key="5">
    <source>
        <dbReference type="Proteomes" id="UP000316621"/>
    </source>
</evidence>
<feature type="repeat" description="WD" evidence="3">
    <location>
        <begin position="285"/>
        <end position="324"/>
    </location>
</feature>
<dbReference type="PANTHER" id="PTHR45282">
    <property type="entry name" value="OS03G0858400 PROTEIN"/>
    <property type="match status" value="1"/>
</dbReference>
<keyword evidence="5" id="KW-1185">Reference proteome</keyword>
<protein>
    <submittedName>
        <fullName evidence="4">Uncharacterized protein</fullName>
    </submittedName>
</protein>
<keyword evidence="2" id="KW-0677">Repeat</keyword>
<sequence>MSADGVVRVYKLDNVQSPSFKSLKIPLPAGGQATAVAFSEASVVVAAQYGSGSNLYLYGEGNSNTVKHRKHEQPKLPGLEMKWVRTKVHQTMAIVTLAGTTASYDTSGGSPFIVSCSEGSDIILWNGKSGKILGATDTDQLKNSMATISPNGKLIASAAASSADVKIWEIIFTKAGSVKEITGVMQLKGHESAVTWLCFSSNSEQIITASKDGTIKVWNINVRYDFHQDPQIVKVFPIPLHDLTGATLHYDHLDISPDGKILAATHGRILQWLCAETGKVLNTDYEAHAGKIMAIAWAPKKIRVGRDHKMVLATAGADKRVKIWVVPVDPPHENA</sequence>
<dbReference type="PROSITE" id="PS00678">
    <property type="entry name" value="WD_REPEATS_1"/>
    <property type="match status" value="1"/>
</dbReference>
<dbReference type="InterPro" id="IPR036322">
    <property type="entry name" value="WD40_repeat_dom_sf"/>
</dbReference>
<dbReference type="AlphaFoldDB" id="A0A4Y7KQG2"/>
<feature type="repeat" description="WD" evidence="3">
    <location>
        <begin position="187"/>
        <end position="221"/>
    </location>
</feature>
<dbReference type="SUPFAM" id="SSF50978">
    <property type="entry name" value="WD40 repeat-like"/>
    <property type="match status" value="1"/>
</dbReference>
<dbReference type="PANTHER" id="PTHR45282:SF2">
    <property type="entry name" value="OS03G0858400 PROTEIN"/>
    <property type="match status" value="1"/>
</dbReference>
<dbReference type="InterPro" id="IPR015943">
    <property type="entry name" value="WD40/YVTN_repeat-like_dom_sf"/>
</dbReference>
<proteinExistence type="predicted"/>
<gene>
    <name evidence="4" type="ORF">C5167_050539</name>
</gene>
<dbReference type="Proteomes" id="UP000316621">
    <property type="component" value="Chromosome 8"/>
</dbReference>
<reference evidence="4 5" key="1">
    <citation type="journal article" date="2018" name="Science">
        <title>The opium poppy genome and morphinan production.</title>
        <authorList>
            <person name="Guo L."/>
            <person name="Winzer T."/>
            <person name="Yang X."/>
            <person name="Li Y."/>
            <person name="Ning Z."/>
            <person name="He Z."/>
            <person name="Teodor R."/>
            <person name="Lu Y."/>
            <person name="Bowser T.A."/>
            <person name="Graham I.A."/>
            <person name="Ye K."/>
        </authorList>
    </citation>
    <scope>NUCLEOTIDE SEQUENCE [LARGE SCALE GENOMIC DNA]</scope>
    <source>
        <strain evidence="5">cv. HN1</strain>
        <tissue evidence="4">Leaves</tissue>
    </source>
</reference>
<dbReference type="Gene3D" id="2.130.10.10">
    <property type="entry name" value="YVTN repeat-like/Quinoprotein amine dehydrogenase"/>
    <property type="match status" value="2"/>
</dbReference>
<dbReference type="STRING" id="3469.A0A4Y7KQG2"/>
<dbReference type="PROSITE" id="PS50082">
    <property type="entry name" value="WD_REPEATS_2"/>
    <property type="match status" value="2"/>
</dbReference>